<proteinExistence type="predicted"/>
<evidence type="ECO:0000313" key="2">
    <source>
        <dbReference type="EMBL" id="RKP14625.1"/>
    </source>
</evidence>
<reference evidence="3" key="1">
    <citation type="journal article" date="2018" name="Nat. Microbiol.">
        <title>Leveraging single-cell genomics to expand the fungal tree of life.</title>
        <authorList>
            <person name="Ahrendt S.R."/>
            <person name="Quandt C.A."/>
            <person name="Ciobanu D."/>
            <person name="Clum A."/>
            <person name="Salamov A."/>
            <person name="Andreopoulos B."/>
            <person name="Cheng J.F."/>
            <person name="Woyke T."/>
            <person name="Pelin A."/>
            <person name="Henrissat B."/>
            <person name="Reynolds N.K."/>
            <person name="Benny G.L."/>
            <person name="Smith M.E."/>
            <person name="James T.Y."/>
            <person name="Grigoriev I.V."/>
        </authorList>
    </citation>
    <scope>NUCLEOTIDE SEQUENCE [LARGE SCALE GENOMIC DNA]</scope>
</reference>
<accession>A0A4P9Y6I3</accession>
<dbReference type="EMBL" id="KZ987810">
    <property type="protein sequence ID" value="RKP14625.1"/>
    <property type="molecule type" value="Genomic_DNA"/>
</dbReference>
<dbReference type="Proteomes" id="UP000267251">
    <property type="component" value="Unassembled WGS sequence"/>
</dbReference>
<dbReference type="AlphaFoldDB" id="A0A4P9Y6I3"/>
<sequence>MTIFPTILMQPTTFSTGLILLTATLLSSTLAMDLRANVKSIPASFTQDNIPLDLKTILEEGETPSFAQPNDPSKSKQRSRAYSLPSWKNKVTVNSKKDRSYQQIFRIIAPYYDTIKFLQGGIGLCLSIPYVHRARCIRILNFHVRHLVSQGGKSIHGGSPSLPTVSPSSLTSSISSFYRNNRLASSALSFKSSSSQKLEDVDVYKSELYLLEEDGSEDSYLRRIHRYHNKVPIKVGSILSLFAGSRLTEDLSSSSSSAVSSSNQSGSLSFMGVKIPFARKSGGSSSSGSSFPSSSPSPRTRPHTSPSAYIHDGIMSQRNTIENLIHAAVDSTRMHNSFSILMNHLSETKDDSIPNRLWIEIAQDLRNIVNIFQEVILHIISQQYSSVHSPIVHGLKEKIKKNEDRSDRLIHLAIDPSMYRKLWRTHNSPPT</sequence>
<keyword evidence="3" id="KW-1185">Reference proteome</keyword>
<feature type="region of interest" description="Disordered" evidence="1">
    <location>
        <begin position="281"/>
        <end position="310"/>
    </location>
</feature>
<feature type="compositionally biased region" description="Low complexity" evidence="1">
    <location>
        <begin position="281"/>
        <end position="307"/>
    </location>
</feature>
<evidence type="ECO:0000256" key="1">
    <source>
        <dbReference type="SAM" id="MobiDB-lite"/>
    </source>
</evidence>
<protein>
    <submittedName>
        <fullName evidence="2">Uncharacterized protein</fullName>
    </submittedName>
</protein>
<organism evidence="2 3">
    <name type="scientific">Piptocephalis cylindrospora</name>
    <dbReference type="NCBI Taxonomy" id="1907219"/>
    <lineage>
        <taxon>Eukaryota</taxon>
        <taxon>Fungi</taxon>
        <taxon>Fungi incertae sedis</taxon>
        <taxon>Zoopagomycota</taxon>
        <taxon>Zoopagomycotina</taxon>
        <taxon>Zoopagomycetes</taxon>
        <taxon>Zoopagales</taxon>
        <taxon>Piptocephalidaceae</taxon>
        <taxon>Piptocephalis</taxon>
    </lineage>
</organism>
<evidence type="ECO:0000313" key="3">
    <source>
        <dbReference type="Proteomes" id="UP000267251"/>
    </source>
</evidence>
<gene>
    <name evidence="2" type="ORF">BJ684DRAFT_15052</name>
</gene>
<name>A0A4P9Y6I3_9FUNG</name>